<dbReference type="EMBL" id="LJZR01000028">
    <property type="protein sequence ID" value="KPQ33704.1"/>
    <property type="molecule type" value="Genomic_DNA"/>
</dbReference>
<evidence type="ECO:0000313" key="3">
    <source>
        <dbReference type="EMBL" id="KPQ33704.1"/>
    </source>
</evidence>
<dbReference type="PATRIC" id="fig|1666911.3.peg.1336"/>
<gene>
    <name evidence="3" type="ORF">HLUCCA11_17680</name>
</gene>
<feature type="region of interest" description="Disordered" evidence="1">
    <location>
        <begin position="1"/>
        <end position="36"/>
    </location>
</feature>
<feature type="transmembrane region" description="Helical" evidence="2">
    <location>
        <begin position="49"/>
        <end position="68"/>
    </location>
</feature>
<comment type="caution">
    <text evidence="3">The sequence shown here is derived from an EMBL/GenBank/DDBJ whole genome shotgun (WGS) entry which is preliminary data.</text>
</comment>
<evidence type="ECO:0000313" key="4">
    <source>
        <dbReference type="Proteomes" id="UP000050465"/>
    </source>
</evidence>
<reference evidence="3 4" key="1">
    <citation type="submission" date="2015-09" db="EMBL/GenBank/DDBJ databases">
        <title>Identification and resolution of microdiversity through metagenomic sequencing of parallel consortia.</title>
        <authorList>
            <person name="Nelson W.C."/>
            <person name="Romine M.F."/>
            <person name="Lindemann S.R."/>
        </authorList>
    </citation>
    <scope>NUCLEOTIDE SEQUENCE [LARGE SCALE GENOMIC DNA]</scope>
    <source>
        <strain evidence="3">Ana</strain>
    </source>
</reference>
<keyword evidence="2" id="KW-0472">Membrane</keyword>
<name>A0A0P8BJ34_9CYAN</name>
<dbReference type="AlphaFoldDB" id="A0A0P8BJ34"/>
<keyword evidence="2" id="KW-1133">Transmembrane helix</keyword>
<protein>
    <submittedName>
        <fullName evidence="3">Uncharacterized protein</fullName>
    </submittedName>
</protein>
<keyword evidence="2" id="KW-0812">Transmembrane</keyword>
<feature type="compositionally biased region" description="Polar residues" evidence="1">
    <location>
        <begin position="21"/>
        <end position="36"/>
    </location>
</feature>
<evidence type="ECO:0000256" key="1">
    <source>
        <dbReference type="SAM" id="MobiDB-lite"/>
    </source>
</evidence>
<sequence>MYHSRHHANRTNENTHKNARFSDSTNAPIPANATKSSSTRKLRDQFKLVLWRFGLVCCTYAVTAQIFATFTDGRLSINEFFRLIILSLLCVIWIDLKPRNSRKENLLAEDISTLKYYNLSSETPQHQTYRHKTEHRMLQLEEHHLISQEYTLPMPYLCQVYHLLNLKHLESVHGFSLNNLKISQVGRFKATQSGGIIKFQTILNSSLSLLKMFRQPVVEVDLILHTPYTIELNVPVYNGKKIFVIFNVLPLGHSEHKLFIDIYSDLALPKPILQVLLHCASMLTLFEDLPYLQKLSKANIHHSINNSIHRGRASHETMQLFNRFIELYGSCLQQPPTFGAVELRPILNPS</sequence>
<accession>A0A0P8BJ34</accession>
<proteinExistence type="predicted"/>
<evidence type="ECO:0000256" key="2">
    <source>
        <dbReference type="SAM" id="Phobius"/>
    </source>
</evidence>
<organism evidence="3 4">
    <name type="scientific">Phormidesmis priestleyi Ana</name>
    <dbReference type="NCBI Taxonomy" id="1666911"/>
    <lineage>
        <taxon>Bacteria</taxon>
        <taxon>Bacillati</taxon>
        <taxon>Cyanobacteriota</taxon>
        <taxon>Cyanophyceae</taxon>
        <taxon>Leptolyngbyales</taxon>
        <taxon>Leptolyngbyaceae</taxon>
        <taxon>Phormidesmis</taxon>
    </lineage>
</organism>
<dbReference type="Proteomes" id="UP000050465">
    <property type="component" value="Unassembled WGS sequence"/>
</dbReference>